<organism evidence="4 5">
    <name type="scientific">Subtercola vilae</name>
    <dbReference type="NCBI Taxonomy" id="2056433"/>
    <lineage>
        <taxon>Bacteria</taxon>
        <taxon>Bacillati</taxon>
        <taxon>Actinomycetota</taxon>
        <taxon>Actinomycetes</taxon>
        <taxon>Micrococcales</taxon>
        <taxon>Microbacteriaceae</taxon>
        <taxon>Subtercola</taxon>
    </lineage>
</organism>
<reference evidence="4 5" key="1">
    <citation type="journal article" date="2019" name="Microorganisms">
        <title>Systematic Affiliation and Genome Analysis of Subtercola vilae DB165(T) with Particular Emphasis on Cold Adaptation of an Isolate from a High-Altitude Cold Volcano Lake.</title>
        <authorList>
            <person name="Villalobos A.S."/>
            <person name="Wiese J."/>
            <person name="Imhoff J.F."/>
            <person name="Dorador C."/>
            <person name="Keller A."/>
            <person name="Hentschel U."/>
        </authorList>
    </citation>
    <scope>NUCLEOTIDE SEQUENCE [LARGE SCALE GENOMIC DNA]</scope>
    <source>
        <strain evidence="4 5">DB165</strain>
    </source>
</reference>
<keyword evidence="2" id="KW-0812">Transmembrane</keyword>
<evidence type="ECO:0000313" key="4">
    <source>
        <dbReference type="EMBL" id="TIH33459.1"/>
    </source>
</evidence>
<evidence type="ECO:0000256" key="3">
    <source>
        <dbReference type="SAM" id="SignalP"/>
    </source>
</evidence>
<dbReference type="Proteomes" id="UP000306192">
    <property type="component" value="Unassembled WGS sequence"/>
</dbReference>
<evidence type="ECO:0008006" key="6">
    <source>
        <dbReference type="Google" id="ProtNLM"/>
    </source>
</evidence>
<feature type="signal peptide" evidence="3">
    <location>
        <begin position="1"/>
        <end position="27"/>
    </location>
</feature>
<dbReference type="EMBL" id="QYRT01000035">
    <property type="protein sequence ID" value="TIH33459.1"/>
    <property type="molecule type" value="Genomic_DNA"/>
</dbReference>
<keyword evidence="2" id="KW-0472">Membrane</keyword>
<proteinExistence type="predicted"/>
<evidence type="ECO:0000256" key="2">
    <source>
        <dbReference type="SAM" id="Phobius"/>
    </source>
</evidence>
<feature type="transmembrane region" description="Helical" evidence="2">
    <location>
        <begin position="209"/>
        <end position="231"/>
    </location>
</feature>
<comment type="caution">
    <text evidence="4">The sequence shown here is derived from an EMBL/GenBank/DDBJ whole genome shotgun (WGS) entry which is preliminary data.</text>
</comment>
<evidence type="ECO:0000256" key="1">
    <source>
        <dbReference type="SAM" id="MobiDB-lite"/>
    </source>
</evidence>
<feature type="compositionally biased region" description="Gly residues" evidence="1">
    <location>
        <begin position="57"/>
        <end position="73"/>
    </location>
</feature>
<accession>A0A4T2BQV7</accession>
<feature type="region of interest" description="Disordered" evidence="1">
    <location>
        <begin position="57"/>
        <end position="81"/>
    </location>
</feature>
<dbReference type="AlphaFoldDB" id="A0A4T2BQV7"/>
<gene>
    <name evidence="4" type="ORF">D4765_14760</name>
</gene>
<sequence length="257" mass="25048">MLVATSLGALTLAAALAAGLVPAAAFAADDPSIGITVTTVPVAPGAAAAGAASAGSAGSGSGTGTGSGAGSVGNGSTVVTPTAQPSAAPVAKAGEFDLGGLIFISGVSSEYSWSINPLAGEQHALFTVHNVSSTTIDSTATFSIVGPFGNLIGRPQTVAIAGLKPDETRLIDATLTGLGQWSFFTTHATFTPPATVQGTALSPLTRDGFMFVLPWFLLVLVIVALGASSVVRIVRGAGEESADAGAPEPVGATGLTT</sequence>
<keyword evidence="5" id="KW-1185">Reference proteome</keyword>
<keyword evidence="3" id="KW-0732">Signal</keyword>
<feature type="chain" id="PRO_5020257272" description="DUF916 domain-containing protein" evidence="3">
    <location>
        <begin position="28"/>
        <end position="257"/>
    </location>
</feature>
<name>A0A4T2BQV7_9MICO</name>
<protein>
    <recommendedName>
        <fullName evidence="6">DUF916 domain-containing protein</fullName>
    </recommendedName>
</protein>
<evidence type="ECO:0000313" key="5">
    <source>
        <dbReference type="Proteomes" id="UP000306192"/>
    </source>
</evidence>
<keyword evidence="2" id="KW-1133">Transmembrane helix</keyword>